<dbReference type="Pfam" id="PF24883">
    <property type="entry name" value="NPHP3_N"/>
    <property type="match status" value="1"/>
</dbReference>
<evidence type="ECO:0000256" key="3">
    <source>
        <dbReference type="PROSITE-ProRule" id="PRU00221"/>
    </source>
</evidence>
<organism evidence="5 6">
    <name type="scientific">Thelonectria olida</name>
    <dbReference type="NCBI Taxonomy" id="1576542"/>
    <lineage>
        <taxon>Eukaryota</taxon>
        <taxon>Fungi</taxon>
        <taxon>Dikarya</taxon>
        <taxon>Ascomycota</taxon>
        <taxon>Pezizomycotina</taxon>
        <taxon>Sordariomycetes</taxon>
        <taxon>Hypocreomycetidae</taxon>
        <taxon>Hypocreales</taxon>
        <taxon>Nectriaceae</taxon>
        <taxon>Thelonectria</taxon>
    </lineage>
</organism>
<dbReference type="Proteomes" id="UP000777438">
    <property type="component" value="Unassembled WGS sequence"/>
</dbReference>
<dbReference type="InterPro" id="IPR056884">
    <property type="entry name" value="NPHP3-like_N"/>
</dbReference>
<dbReference type="Gene3D" id="2.130.10.10">
    <property type="entry name" value="YVTN repeat-like/Quinoprotein amine dehydrogenase"/>
    <property type="match status" value="2"/>
</dbReference>
<proteinExistence type="predicted"/>
<dbReference type="SUPFAM" id="SSF52540">
    <property type="entry name" value="P-loop containing nucleoside triphosphate hydrolases"/>
    <property type="match status" value="1"/>
</dbReference>
<evidence type="ECO:0000313" key="6">
    <source>
        <dbReference type="Proteomes" id="UP000777438"/>
    </source>
</evidence>
<reference evidence="5 6" key="1">
    <citation type="journal article" date="2021" name="Nat. Commun.">
        <title>Genetic determinants of endophytism in the Arabidopsis root mycobiome.</title>
        <authorList>
            <person name="Mesny F."/>
            <person name="Miyauchi S."/>
            <person name="Thiergart T."/>
            <person name="Pickel B."/>
            <person name="Atanasova L."/>
            <person name="Karlsson M."/>
            <person name="Huettel B."/>
            <person name="Barry K.W."/>
            <person name="Haridas S."/>
            <person name="Chen C."/>
            <person name="Bauer D."/>
            <person name="Andreopoulos W."/>
            <person name="Pangilinan J."/>
            <person name="LaButti K."/>
            <person name="Riley R."/>
            <person name="Lipzen A."/>
            <person name="Clum A."/>
            <person name="Drula E."/>
            <person name="Henrissat B."/>
            <person name="Kohler A."/>
            <person name="Grigoriev I.V."/>
            <person name="Martin F.M."/>
            <person name="Hacquard S."/>
        </authorList>
    </citation>
    <scope>NUCLEOTIDE SEQUENCE [LARGE SCALE GENOMIC DNA]</scope>
    <source>
        <strain evidence="5 6">MPI-CAGE-CH-0241</strain>
    </source>
</reference>
<keyword evidence="6" id="KW-1185">Reference proteome</keyword>
<dbReference type="PANTHER" id="PTHR10039:SF14">
    <property type="entry name" value="NACHT DOMAIN-CONTAINING PROTEIN"/>
    <property type="match status" value="1"/>
</dbReference>
<dbReference type="PROSITE" id="PS50294">
    <property type="entry name" value="WD_REPEATS_REGION"/>
    <property type="match status" value="1"/>
</dbReference>
<dbReference type="SUPFAM" id="SSF50998">
    <property type="entry name" value="Quinoprotein alcohol dehydrogenase-like"/>
    <property type="match status" value="2"/>
</dbReference>
<dbReference type="InterPro" id="IPR027417">
    <property type="entry name" value="P-loop_NTPase"/>
</dbReference>
<feature type="repeat" description="WD" evidence="3">
    <location>
        <begin position="613"/>
        <end position="656"/>
    </location>
</feature>
<dbReference type="InterPro" id="IPR019775">
    <property type="entry name" value="WD40_repeat_CS"/>
</dbReference>
<comment type="caution">
    <text evidence="5">The sequence shown here is derived from an EMBL/GenBank/DDBJ whole genome shotgun (WGS) entry which is preliminary data.</text>
</comment>
<dbReference type="Gene3D" id="3.40.50.300">
    <property type="entry name" value="P-loop containing nucleotide triphosphate hydrolases"/>
    <property type="match status" value="1"/>
</dbReference>
<sequence length="1084" mass="121381">MDPALNKVRNLFGFGNSQIHVGDNVTVKQVDNKCLADLRGTDPRLDKQRIEEFNGGLLDNLCNWVFTDRAFDRWRNDPDGRLLWVKGDAGKGKTMLLCSIINELDKVKPAKLAYFFCQASDEDLSCSVAVLRGLVYMLADNHSSLRELVEEKYDRAGRNLFWDNNAWFALKGIFSTILEKTKLEPMFIIIDALDECTNGLFQLLDLVITFSAESPHVKWIISSRNISQIERHLEESIQRTALRVELGTSSESNSFRTYLQSMVNVLATSRCYNHQTKMTVKLQFERNAEANFLWVALACQALEHVDSQKVIRTVHQFPRGLDCLYKHLLDELLMQHDSCTSGGVDRGMCRQVLAVAAAVSRPISLAELSRLVGTDAKDTERLVDFSHAFIALRGETIYFVHQSAKDFLLSPAASTSPLSINIAATHLDLFETSLRVMGSTLKHDIYELKRPGVSIYEVSPPDLDPLEQIRYCCVYWVDHLDAWGSESHEEVAKALLNGGVVDIFLRKCFLHWLEALSLLKSFPKGIRSIAKLSSLIQERRGTDELSALIQDAHRLMRFHQFAIENYPLQVYAAALIFSPKNSIIRHVFRKEEPSYIIKKPATEDDWSPLIQTLEGHDDEIVAMASNGGKNAKIVASASRDGSIKVWDVTTGERLHTLSLPNNGQSLDGALMAFPEDDVGILISTSGSRVNIWNLTTGRCEGVLEDSPGSEIIALSFLGSADSECVTLTAGGDIRIWNLETRLPTKTTKIASEDILGFAFGRIVHASLACDSSSRSRLLIRPRSLNPLWYLRPMTVWDIETGKCLQTIDDESFHIDPTALSHDGERVASNPSGSVIKIWEAATGKCLQTLQCRNKGVQVTWLAFSSDSTQLASILDGAVMVWSVESGQCLNVLHVSTTPRSRLHFVADSKYLAVSTGNTINILDVLLQEDQLLHSRTRSSIDRVLLSSNEKYLALYMTCGTLEIHDLEEGQSIWSEEPFTNVEDIRFVCSQEPCLEIEGYDRSIVPGGMIEIQCRVVYLPGLSEGGPVAHHKYKITGPWILRDSEKLLWLPAKYRPRMWYTQNVVGSSIAIGSDHGRIFYLQFDS</sequence>
<dbReference type="EMBL" id="JAGPYM010000154">
    <property type="protein sequence ID" value="KAH6866077.1"/>
    <property type="molecule type" value="Genomic_DNA"/>
</dbReference>
<dbReference type="PROSITE" id="PS00678">
    <property type="entry name" value="WD_REPEATS_1"/>
    <property type="match status" value="1"/>
</dbReference>
<dbReference type="PANTHER" id="PTHR10039">
    <property type="entry name" value="AMELOGENIN"/>
    <property type="match status" value="1"/>
</dbReference>
<dbReference type="PROSITE" id="PS50837">
    <property type="entry name" value="NACHT"/>
    <property type="match status" value="1"/>
</dbReference>
<keyword evidence="2" id="KW-0677">Repeat</keyword>
<dbReference type="SMART" id="SM00320">
    <property type="entry name" value="WD40"/>
    <property type="match status" value="6"/>
</dbReference>
<dbReference type="InterPro" id="IPR007111">
    <property type="entry name" value="NACHT_NTPase"/>
</dbReference>
<evidence type="ECO:0000259" key="4">
    <source>
        <dbReference type="PROSITE" id="PS50837"/>
    </source>
</evidence>
<feature type="domain" description="NACHT" evidence="4">
    <location>
        <begin position="81"/>
        <end position="224"/>
    </location>
</feature>
<protein>
    <recommendedName>
        <fullName evidence="4">NACHT domain-containing protein</fullName>
    </recommendedName>
</protein>
<dbReference type="OrthoDB" id="538223at2759"/>
<name>A0A9P9AHF4_9HYPO</name>
<dbReference type="PROSITE" id="PS50082">
    <property type="entry name" value="WD_REPEATS_2"/>
    <property type="match status" value="1"/>
</dbReference>
<keyword evidence="1 3" id="KW-0853">WD repeat</keyword>
<dbReference type="AlphaFoldDB" id="A0A9P9AHF4"/>
<dbReference type="InterPro" id="IPR015943">
    <property type="entry name" value="WD40/YVTN_repeat-like_dom_sf"/>
</dbReference>
<evidence type="ECO:0000313" key="5">
    <source>
        <dbReference type="EMBL" id="KAH6866077.1"/>
    </source>
</evidence>
<accession>A0A9P9AHF4</accession>
<dbReference type="Pfam" id="PF00400">
    <property type="entry name" value="WD40"/>
    <property type="match status" value="2"/>
</dbReference>
<evidence type="ECO:0000256" key="1">
    <source>
        <dbReference type="ARBA" id="ARBA00022574"/>
    </source>
</evidence>
<evidence type="ECO:0000256" key="2">
    <source>
        <dbReference type="ARBA" id="ARBA00022737"/>
    </source>
</evidence>
<gene>
    <name evidence="5" type="ORF">B0T10DRAFT_77769</name>
</gene>
<dbReference type="InterPro" id="IPR001680">
    <property type="entry name" value="WD40_rpt"/>
</dbReference>
<dbReference type="InterPro" id="IPR011047">
    <property type="entry name" value="Quinoprotein_ADH-like_sf"/>
</dbReference>